<dbReference type="AlphaFoldDB" id="A0AAV4PFH2"/>
<proteinExistence type="predicted"/>
<organism evidence="1 2">
    <name type="scientific">Caerostris extrusa</name>
    <name type="common">Bark spider</name>
    <name type="synonym">Caerostris bankana</name>
    <dbReference type="NCBI Taxonomy" id="172846"/>
    <lineage>
        <taxon>Eukaryota</taxon>
        <taxon>Metazoa</taxon>
        <taxon>Ecdysozoa</taxon>
        <taxon>Arthropoda</taxon>
        <taxon>Chelicerata</taxon>
        <taxon>Arachnida</taxon>
        <taxon>Araneae</taxon>
        <taxon>Araneomorphae</taxon>
        <taxon>Entelegynae</taxon>
        <taxon>Araneoidea</taxon>
        <taxon>Araneidae</taxon>
        <taxon>Caerostris</taxon>
    </lineage>
</organism>
<reference evidence="1 2" key="1">
    <citation type="submission" date="2021-06" db="EMBL/GenBank/DDBJ databases">
        <title>Caerostris extrusa draft genome.</title>
        <authorList>
            <person name="Kono N."/>
            <person name="Arakawa K."/>
        </authorList>
    </citation>
    <scope>NUCLEOTIDE SEQUENCE [LARGE SCALE GENOMIC DNA]</scope>
</reference>
<keyword evidence="2" id="KW-1185">Reference proteome</keyword>
<evidence type="ECO:0000313" key="2">
    <source>
        <dbReference type="Proteomes" id="UP001054945"/>
    </source>
</evidence>
<gene>
    <name evidence="1" type="ORF">CEXT_670541</name>
</gene>
<sequence length="185" mass="21486">MGMLWTGNDTTKTFHTLYAGYSNPTPTISTDGTLDICDMGISRAGTTYSLNYTRSATEELFEYKDNLERRLITPSNWHADGTMRFTEEKTRQQSLESRYSIFRNQWMLRSKILLAIATSETTLSFNYRLSRLQKDYLESHQVKWTGKQLLGKIATTICGLLHHTIVRSLMMRPWHDIILAHHHTH</sequence>
<protein>
    <submittedName>
        <fullName evidence="1">Uncharacterized protein</fullName>
    </submittedName>
</protein>
<name>A0AAV4PFH2_CAEEX</name>
<accession>A0AAV4PFH2</accession>
<comment type="caution">
    <text evidence="1">The sequence shown here is derived from an EMBL/GenBank/DDBJ whole genome shotgun (WGS) entry which is preliminary data.</text>
</comment>
<dbReference type="EMBL" id="BPLR01004568">
    <property type="protein sequence ID" value="GIX95859.1"/>
    <property type="molecule type" value="Genomic_DNA"/>
</dbReference>
<evidence type="ECO:0000313" key="1">
    <source>
        <dbReference type="EMBL" id="GIX95859.1"/>
    </source>
</evidence>
<dbReference type="Proteomes" id="UP001054945">
    <property type="component" value="Unassembled WGS sequence"/>
</dbReference>